<protein>
    <recommendedName>
        <fullName evidence="5">DUF2254 domain-containing protein</fullName>
    </recommendedName>
</protein>
<keyword evidence="2" id="KW-1133">Transmembrane helix</keyword>
<feature type="transmembrane region" description="Helical" evidence="2">
    <location>
        <begin position="12"/>
        <end position="35"/>
    </location>
</feature>
<gene>
    <name evidence="3" type="ORF">A3K89_23225</name>
</gene>
<comment type="caution">
    <text evidence="3">The sequence shown here is derived from an EMBL/GenBank/DDBJ whole genome shotgun (WGS) entry which is preliminary data.</text>
</comment>
<feature type="transmembrane region" description="Helical" evidence="2">
    <location>
        <begin position="83"/>
        <end position="104"/>
    </location>
</feature>
<evidence type="ECO:0008006" key="5">
    <source>
        <dbReference type="Google" id="ProtNLM"/>
    </source>
</evidence>
<dbReference type="InterPro" id="IPR018723">
    <property type="entry name" value="DUF2254_membrane"/>
</dbReference>
<feature type="compositionally biased region" description="Basic and acidic residues" evidence="1">
    <location>
        <begin position="726"/>
        <end position="737"/>
    </location>
</feature>
<feature type="transmembrane region" description="Helical" evidence="2">
    <location>
        <begin position="294"/>
        <end position="315"/>
    </location>
</feature>
<dbReference type="Pfam" id="PF10011">
    <property type="entry name" value="DUF2254"/>
    <property type="match status" value="1"/>
</dbReference>
<evidence type="ECO:0000256" key="1">
    <source>
        <dbReference type="SAM" id="MobiDB-lite"/>
    </source>
</evidence>
<feature type="transmembrane region" description="Helical" evidence="2">
    <location>
        <begin position="157"/>
        <end position="177"/>
    </location>
</feature>
<sequence>MGRWFTEAVVDTGRLPLFFLLVSFLLAFLFIRFSVRMIRAEVSWWPGNVTPGGMHIHHVMFGLVMVLVSGFALVALSSYETPVANCILAGVFGVGSALMLDEFALILHLRDVYWAEEGRSSIDAVFVAIAISALFLLGVHPIGFAGDFEAYQQNRSLLTLVAVLVVIFGQLVLAAITVLKGKLWTGLVGLFFVPLLVVGAIRLARPSSPWARWRYTDKPEKQTRAWVREKRFREPVVRAKIVAQEALSGRFGVPIEVPEPAEPQVAMPARTLPNRLVAGIRWTRTRRRLRRTPVWRLPAILVTLSIVLAFVFVALDDEFGSTDGAVTTSSELDIGATATLLSVIAGGMITLTGLVFTAITLAMQFGASQISVRVVPLLQQQSVMRWSIGMFLSTFVFSVIIASDLALSGEWTAPVVSTSVAILLSFVSAFLFIALVARVGVVLDSARLLRWIAAQGRSSIIRMYPSSSPVSRGALAAFVLPPDEPTGTTTVRLKQLSPDGRILLAVNFVCIERLAQKWGVSIELMPTIGEFVAQDAVLFEIEGPQLRVRAHQLMACLVFGDTHSPTVSPAAALQAIVDIALKALSPAINDPGRAVQAIDHLEDLLMTIAPRVRTDTDDSTPTRIRGTRRTWDDYVTIATDEIRHFSTNSTQVQRRLRSLFVTLLASCPPDQHPPLLARMDALDAQAAREWKGDLDLRLASVADPQGLGSERGSSGRVLPLVVGTRQRGEENGSRDDL</sequence>
<dbReference type="AlphaFoldDB" id="A0A177YD79"/>
<evidence type="ECO:0000313" key="3">
    <source>
        <dbReference type="EMBL" id="OAK53477.1"/>
    </source>
</evidence>
<dbReference type="RefSeq" id="WP_068427255.1">
    <property type="nucleotide sequence ID" value="NZ_LVHI01000019.1"/>
</dbReference>
<reference evidence="3 4" key="1">
    <citation type="submission" date="2016-03" db="EMBL/GenBank/DDBJ databases">
        <title>Genome sequence of Rhodococcus kyotonensis KB10.</title>
        <authorList>
            <person name="Jeong H."/>
            <person name="Hong C.E."/>
            <person name="Jo S.H."/>
            <person name="Park J.M."/>
        </authorList>
    </citation>
    <scope>NUCLEOTIDE SEQUENCE [LARGE SCALE GENOMIC DNA]</scope>
    <source>
        <strain evidence="3 4">KB10</strain>
    </source>
</reference>
<keyword evidence="2" id="KW-0472">Membrane</keyword>
<feature type="transmembrane region" description="Helical" evidence="2">
    <location>
        <begin position="383"/>
        <end position="403"/>
    </location>
</feature>
<feature type="transmembrane region" description="Helical" evidence="2">
    <location>
        <begin position="124"/>
        <end position="145"/>
    </location>
</feature>
<evidence type="ECO:0000313" key="4">
    <source>
        <dbReference type="Proteomes" id="UP000077519"/>
    </source>
</evidence>
<proteinExistence type="predicted"/>
<dbReference type="EMBL" id="LVHI01000019">
    <property type="protein sequence ID" value="OAK53477.1"/>
    <property type="molecule type" value="Genomic_DNA"/>
</dbReference>
<name>A0A177YD79_9NOCA</name>
<accession>A0A177YD79</accession>
<evidence type="ECO:0000256" key="2">
    <source>
        <dbReference type="SAM" id="Phobius"/>
    </source>
</evidence>
<organism evidence="3 4">
    <name type="scientific">Rhodococcoides kyotonense</name>
    <dbReference type="NCBI Taxonomy" id="398843"/>
    <lineage>
        <taxon>Bacteria</taxon>
        <taxon>Bacillati</taxon>
        <taxon>Actinomycetota</taxon>
        <taxon>Actinomycetes</taxon>
        <taxon>Mycobacteriales</taxon>
        <taxon>Nocardiaceae</taxon>
        <taxon>Rhodococcoides</taxon>
    </lineage>
</organism>
<feature type="transmembrane region" description="Helical" evidence="2">
    <location>
        <begin position="183"/>
        <end position="204"/>
    </location>
</feature>
<keyword evidence="4" id="KW-1185">Reference proteome</keyword>
<dbReference type="Proteomes" id="UP000077519">
    <property type="component" value="Unassembled WGS sequence"/>
</dbReference>
<keyword evidence="2" id="KW-0812">Transmembrane</keyword>
<feature type="transmembrane region" description="Helical" evidence="2">
    <location>
        <begin position="55"/>
        <end position="76"/>
    </location>
</feature>
<feature type="region of interest" description="Disordered" evidence="1">
    <location>
        <begin position="704"/>
        <end position="737"/>
    </location>
</feature>
<feature type="transmembrane region" description="Helical" evidence="2">
    <location>
        <begin position="335"/>
        <end position="362"/>
    </location>
</feature>
<feature type="transmembrane region" description="Helical" evidence="2">
    <location>
        <begin position="415"/>
        <end position="441"/>
    </location>
</feature>